<sequence length="50" mass="5674">MLIHFLGRIRINAEQRDGPIIKNIAGDMIATRNMPQEVSDNWLRPACLAL</sequence>
<protein>
    <submittedName>
        <fullName evidence="1">Uncharacterized protein</fullName>
    </submittedName>
</protein>
<dbReference type="Proteomes" id="UP000038204">
    <property type="component" value="Unassembled WGS sequence"/>
</dbReference>
<evidence type="ECO:0000313" key="2">
    <source>
        <dbReference type="Proteomes" id="UP000038204"/>
    </source>
</evidence>
<organism evidence="1 2">
    <name type="scientific">Yersinia similis</name>
    <dbReference type="NCBI Taxonomy" id="367190"/>
    <lineage>
        <taxon>Bacteria</taxon>
        <taxon>Pseudomonadati</taxon>
        <taxon>Pseudomonadota</taxon>
        <taxon>Gammaproteobacteria</taxon>
        <taxon>Enterobacterales</taxon>
        <taxon>Yersiniaceae</taxon>
        <taxon>Yersinia</taxon>
    </lineage>
</organism>
<name>A0A0T9NXE8_9GAMM</name>
<dbReference type="EMBL" id="CQBK01000002">
    <property type="protein sequence ID" value="CNH33464.1"/>
    <property type="molecule type" value="Genomic_DNA"/>
</dbReference>
<reference evidence="1 2" key="1">
    <citation type="submission" date="2015-03" db="EMBL/GenBank/DDBJ databases">
        <authorList>
            <person name="Murphy D."/>
        </authorList>
    </citation>
    <scope>NUCLEOTIDE SEQUENCE [LARGE SCALE GENOMIC DNA]</scope>
    <source>
        <strain evidence="1 2">Y233</strain>
    </source>
</reference>
<proteinExistence type="predicted"/>
<accession>A0A0T9NXE8</accession>
<dbReference type="AlphaFoldDB" id="A0A0T9NXE8"/>
<gene>
    <name evidence="1" type="ORF">ERS008667_00327</name>
</gene>
<evidence type="ECO:0000313" key="1">
    <source>
        <dbReference type="EMBL" id="CNH33464.1"/>
    </source>
</evidence>